<evidence type="ECO:0000256" key="1">
    <source>
        <dbReference type="SAM" id="MobiDB-lite"/>
    </source>
</evidence>
<proteinExistence type="predicted"/>
<sequence>MPPAPSLGDGASRPSRHSSSHSFQHCSSKLSAACLVRRRVNLLTAFPARAALVDDLRKGSRPYENRMLFRYNVKN</sequence>
<evidence type="ECO:0000313" key="3">
    <source>
        <dbReference type="Proteomes" id="UP000198460"/>
    </source>
</evidence>
<name>A0A238H3Q5_9BURK</name>
<feature type="region of interest" description="Disordered" evidence="1">
    <location>
        <begin position="1"/>
        <end position="24"/>
    </location>
</feature>
<gene>
    <name evidence="2" type="ORF">BSIN_3140</name>
</gene>
<protein>
    <submittedName>
        <fullName evidence="2">Uncharacterized protein</fullName>
    </submittedName>
</protein>
<organism evidence="2 3">
    <name type="scientific">Burkholderia singularis</name>
    <dbReference type="NCBI Taxonomy" id="1503053"/>
    <lineage>
        <taxon>Bacteria</taxon>
        <taxon>Pseudomonadati</taxon>
        <taxon>Pseudomonadota</taxon>
        <taxon>Betaproteobacteria</taxon>
        <taxon>Burkholderiales</taxon>
        <taxon>Burkholderiaceae</taxon>
        <taxon>Burkholderia</taxon>
        <taxon>pseudomallei group</taxon>
    </lineage>
</organism>
<accession>A0A238H3Q5</accession>
<dbReference type="Proteomes" id="UP000198460">
    <property type="component" value="Unassembled WGS sequence"/>
</dbReference>
<evidence type="ECO:0000313" key="2">
    <source>
        <dbReference type="EMBL" id="SMF99951.1"/>
    </source>
</evidence>
<reference evidence="2 3" key="1">
    <citation type="submission" date="2017-04" db="EMBL/GenBank/DDBJ databases">
        <authorList>
            <person name="Afonso C.L."/>
            <person name="Miller P.J."/>
            <person name="Scott M.A."/>
            <person name="Spackman E."/>
            <person name="Goraichik I."/>
            <person name="Dimitrov K.M."/>
            <person name="Suarez D.L."/>
            <person name="Swayne D.E."/>
        </authorList>
    </citation>
    <scope>NUCLEOTIDE SEQUENCE [LARGE SCALE GENOMIC DNA]</scope>
    <source>
        <strain evidence="2">LMG 28154</strain>
    </source>
</reference>
<dbReference type="AlphaFoldDB" id="A0A238H3Q5"/>
<dbReference type="EMBL" id="FXAN01000047">
    <property type="protein sequence ID" value="SMF99951.1"/>
    <property type="molecule type" value="Genomic_DNA"/>
</dbReference>